<keyword evidence="2" id="KW-1185">Reference proteome</keyword>
<protein>
    <submittedName>
        <fullName evidence="1">FAD-dependent oxidoreductase</fullName>
    </submittedName>
</protein>
<dbReference type="Proteomes" id="UP000605848">
    <property type="component" value="Unassembled WGS sequence"/>
</dbReference>
<accession>A0A936ZBE8</accession>
<name>A0A936ZBE8_9HYPH</name>
<dbReference type="InterPro" id="IPR036188">
    <property type="entry name" value="FAD/NAD-bd_sf"/>
</dbReference>
<proteinExistence type="predicted"/>
<reference evidence="1" key="1">
    <citation type="submission" date="2021-01" db="EMBL/GenBank/DDBJ databases">
        <title>Microvirga sp.</title>
        <authorList>
            <person name="Kim M.K."/>
        </authorList>
    </citation>
    <scope>NUCLEOTIDE SEQUENCE</scope>
    <source>
        <strain evidence="1">5420S-16</strain>
    </source>
</reference>
<dbReference type="Gene3D" id="3.50.50.100">
    <property type="match status" value="1"/>
</dbReference>
<sequence>MASLDQQPASSAQKIGVGSAMSHHVVIVEAGFAGLSLAQALGSMPLRVTVTNLRNYHLFQPLLYQVATAVLSPGEIAQPTGNPHGPWSGCR</sequence>
<dbReference type="EMBL" id="JAEQMY010000098">
    <property type="protein sequence ID" value="MBL0407646.1"/>
    <property type="molecule type" value="Genomic_DNA"/>
</dbReference>
<comment type="caution">
    <text evidence="1">The sequence shown here is derived from an EMBL/GenBank/DDBJ whole genome shotgun (WGS) entry which is preliminary data.</text>
</comment>
<organism evidence="1 2">
    <name type="scientific">Microvirga aerilata</name>
    <dbReference type="NCBI Taxonomy" id="670292"/>
    <lineage>
        <taxon>Bacteria</taxon>
        <taxon>Pseudomonadati</taxon>
        <taxon>Pseudomonadota</taxon>
        <taxon>Alphaproteobacteria</taxon>
        <taxon>Hyphomicrobiales</taxon>
        <taxon>Methylobacteriaceae</taxon>
        <taxon>Microvirga</taxon>
    </lineage>
</organism>
<dbReference type="AlphaFoldDB" id="A0A936ZBE8"/>
<evidence type="ECO:0000313" key="2">
    <source>
        <dbReference type="Proteomes" id="UP000605848"/>
    </source>
</evidence>
<evidence type="ECO:0000313" key="1">
    <source>
        <dbReference type="EMBL" id="MBL0407646.1"/>
    </source>
</evidence>
<gene>
    <name evidence="1" type="ORF">JKG68_27400</name>
</gene>
<dbReference type="SUPFAM" id="SSF51905">
    <property type="entry name" value="FAD/NAD(P)-binding domain"/>
    <property type="match status" value="1"/>
</dbReference>